<dbReference type="Proteomes" id="UP000054549">
    <property type="component" value="Unassembled WGS sequence"/>
</dbReference>
<name>A0A0C2WLE8_AMAMK</name>
<gene>
    <name evidence="1" type="ORF">M378DRAFT_382127</name>
</gene>
<organism evidence="1 2">
    <name type="scientific">Amanita muscaria (strain Koide BX008)</name>
    <dbReference type="NCBI Taxonomy" id="946122"/>
    <lineage>
        <taxon>Eukaryota</taxon>
        <taxon>Fungi</taxon>
        <taxon>Dikarya</taxon>
        <taxon>Basidiomycota</taxon>
        <taxon>Agaricomycotina</taxon>
        <taxon>Agaricomycetes</taxon>
        <taxon>Agaricomycetidae</taxon>
        <taxon>Agaricales</taxon>
        <taxon>Pluteineae</taxon>
        <taxon>Amanitaceae</taxon>
        <taxon>Amanita</taxon>
    </lineage>
</organism>
<reference evidence="1 2" key="1">
    <citation type="submission" date="2014-04" db="EMBL/GenBank/DDBJ databases">
        <title>Evolutionary Origins and Diversification of the Mycorrhizal Mutualists.</title>
        <authorList>
            <consortium name="DOE Joint Genome Institute"/>
            <consortium name="Mycorrhizal Genomics Consortium"/>
            <person name="Kohler A."/>
            <person name="Kuo A."/>
            <person name="Nagy L.G."/>
            <person name="Floudas D."/>
            <person name="Copeland A."/>
            <person name="Barry K.W."/>
            <person name="Cichocki N."/>
            <person name="Veneault-Fourrey C."/>
            <person name="LaButti K."/>
            <person name="Lindquist E.A."/>
            <person name="Lipzen A."/>
            <person name="Lundell T."/>
            <person name="Morin E."/>
            <person name="Murat C."/>
            <person name="Riley R."/>
            <person name="Ohm R."/>
            <person name="Sun H."/>
            <person name="Tunlid A."/>
            <person name="Henrissat B."/>
            <person name="Grigoriev I.V."/>
            <person name="Hibbett D.S."/>
            <person name="Martin F."/>
        </authorList>
    </citation>
    <scope>NUCLEOTIDE SEQUENCE [LARGE SCALE GENOMIC DNA]</scope>
    <source>
        <strain evidence="1 2">Koide BX008</strain>
    </source>
</reference>
<dbReference type="AlphaFoldDB" id="A0A0C2WLE8"/>
<protein>
    <submittedName>
        <fullName evidence="1">Uncharacterized protein</fullName>
    </submittedName>
</protein>
<evidence type="ECO:0000313" key="1">
    <source>
        <dbReference type="EMBL" id="KIL57501.1"/>
    </source>
</evidence>
<dbReference type="HOGENOM" id="CLU_1245056_0_0_1"/>
<accession>A0A0C2WLE8</accession>
<dbReference type="EMBL" id="KN818367">
    <property type="protein sequence ID" value="KIL57501.1"/>
    <property type="molecule type" value="Genomic_DNA"/>
</dbReference>
<evidence type="ECO:0000313" key="2">
    <source>
        <dbReference type="Proteomes" id="UP000054549"/>
    </source>
</evidence>
<proteinExistence type="predicted"/>
<dbReference type="InParanoid" id="A0A0C2WLE8"/>
<keyword evidence="2" id="KW-1185">Reference proteome</keyword>
<sequence length="222" mass="24086">MAYQLKIRLSGGTLNSMFTKLDDDPVKISQARKPYSLSPGSYKLSIPEEKPLVSGHFVMRGSNTATSLWATRNSGGERTGLTIAPASCCDTGLKTTTQSAVKALTASYGFALMIVSFAYVRPIRQFARKSMSQPGDGPSEEKLQKGSLIGTNLTTSDTQPPLQVESVIKISRQQQPCALSLLLPPVSVDSDTNTYSAIATFLRLAQQGDVFPNLEEYLTERK</sequence>
<dbReference type="OrthoDB" id="10268090at2759"/>